<proteinExistence type="predicted"/>
<feature type="domain" description="TNase-like" evidence="2">
    <location>
        <begin position="36"/>
        <end position="141"/>
    </location>
</feature>
<accession>A0AAE3B857</accession>
<evidence type="ECO:0000256" key="1">
    <source>
        <dbReference type="SAM" id="Phobius"/>
    </source>
</evidence>
<sequence length="141" mass="15536">MRLQLFDILGGLFGAGVILFLLFTLNDPPALPQVSDDVAGTVRHVVDGDSIYVAGHDPQIRLWGVDAPERDEAGFSEATATLTQLAKGKRVTCQQKDQDRYGRTVARCFLPNGQEINRVMIESGTAQEYVRFSRGFYSGDN</sequence>
<keyword evidence="1" id="KW-0472">Membrane</keyword>
<dbReference type="InterPro" id="IPR035437">
    <property type="entry name" value="SNase_OB-fold_sf"/>
</dbReference>
<gene>
    <name evidence="3" type="ORF">JQV55_20575</name>
</gene>
<dbReference type="PROSITE" id="PS50830">
    <property type="entry name" value="TNASE_3"/>
    <property type="match status" value="1"/>
</dbReference>
<comment type="caution">
    <text evidence="3">The sequence shown here is derived from an EMBL/GenBank/DDBJ whole genome shotgun (WGS) entry which is preliminary data.</text>
</comment>
<evidence type="ECO:0000313" key="3">
    <source>
        <dbReference type="EMBL" id="MBM1715977.1"/>
    </source>
</evidence>
<dbReference type="AlphaFoldDB" id="A0AAE3B857"/>
<organism evidence="3 4">
    <name type="scientific">Sulfitobacter geojensis</name>
    <dbReference type="NCBI Taxonomy" id="1342299"/>
    <lineage>
        <taxon>Bacteria</taxon>
        <taxon>Pseudomonadati</taxon>
        <taxon>Pseudomonadota</taxon>
        <taxon>Alphaproteobacteria</taxon>
        <taxon>Rhodobacterales</taxon>
        <taxon>Roseobacteraceae</taxon>
        <taxon>Sulfitobacter</taxon>
    </lineage>
</organism>
<dbReference type="SUPFAM" id="SSF50199">
    <property type="entry name" value="Staphylococcal nuclease"/>
    <property type="match status" value="1"/>
</dbReference>
<keyword evidence="4" id="KW-1185">Reference proteome</keyword>
<keyword evidence="1" id="KW-0812">Transmembrane</keyword>
<feature type="transmembrane region" description="Helical" evidence="1">
    <location>
        <begin position="5"/>
        <end position="25"/>
    </location>
</feature>
<name>A0AAE3B857_9RHOB</name>
<dbReference type="Gene3D" id="2.40.50.90">
    <property type="match status" value="1"/>
</dbReference>
<dbReference type="EMBL" id="JAFBRM010000015">
    <property type="protein sequence ID" value="MBM1715977.1"/>
    <property type="molecule type" value="Genomic_DNA"/>
</dbReference>
<evidence type="ECO:0000259" key="2">
    <source>
        <dbReference type="PROSITE" id="PS50830"/>
    </source>
</evidence>
<reference evidence="3 4" key="1">
    <citation type="submission" date="2021-01" db="EMBL/GenBank/DDBJ databases">
        <title>Diatom-associated Roseobacters Show Island Model of Population Structure.</title>
        <authorList>
            <person name="Qu L."/>
            <person name="Feng X."/>
            <person name="Chen Y."/>
            <person name="Li L."/>
            <person name="Wang X."/>
            <person name="Hu Z."/>
            <person name="Wang H."/>
            <person name="Luo H."/>
        </authorList>
    </citation>
    <scope>NUCLEOTIDE SEQUENCE [LARGE SCALE GENOMIC DNA]</scope>
    <source>
        <strain evidence="3 4">TR60-84</strain>
    </source>
</reference>
<dbReference type="Pfam" id="PF00565">
    <property type="entry name" value="SNase"/>
    <property type="match status" value="1"/>
</dbReference>
<keyword evidence="1" id="KW-1133">Transmembrane helix</keyword>
<dbReference type="PANTHER" id="PTHR12302">
    <property type="entry name" value="EBNA2 BINDING PROTEIN P100"/>
    <property type="match status" value="1"/>
</dbReference>
<protein>
    <submittedName>
        <fullName evidence="3">Thermonuclease family protein</fullName>
    </submittedName>
</protein>
<evidence type="ECO:0000313" key="4">
    <source>
        <dbReference type="Proteomes" id="UP000732193"/>
    </source>
</evidence>
<dbReference type="Proteomes" id="UP000732193">
    <property type="component" value="Unassembled WGS sequence"/>
</dbReference>
<dbReference type="SMART" id="SM00318">
    <property type="entry name" value="SNc"/>
    <property type="match status" value="1"/>
</dbReference>
<dbReference type="PANTHER" id="PTHR12302:SF26">
    <property type="entry name" value="BLR1266 PROTEIN"/>
    <property type="match status" value="1"/>
</dbReference>
<dbReference type="RefSeq" id="WP_203243718.1">
    <property type="nucleotide sequence ID" value="NZ_JAFBRH010000015.1"/>
</dbReference>
<dbReference type="InterPro" id="IPR016071">
    <property type="entry name" value="Staphylococal_nuclease_OB-fold"/>
</dbReference>